<evidence type="ECO:0000256" key="2">
    <source>
        <dbReference type="ARBA" id="ARBA00008458"/>
    </source>
</evidence>
<evidence type="ECO:0000256" key="3">
    <source>
        <dbReference type="ARBA" id="ARBA00022692"/>
    </source>
</evidence>
<dbReference type="InterPro" id="IPR026770">
    <property type="entry name" value="RNase_K"/>
</dbReference>
<keyword evidence="4 6" id="KW-1133">Transmembrane helix</keyword>
<dbReference type="RefSeq" id="XP_018024589.1">
    <property type="nucleotide sequence ID" value="XM_018169100.2"/>
</dbReference>
<dbReference type="KEGG" id="hazt:108680299"/>
<feature type="transmembrane region" description="Helical" evidence="6">
    <location>
        <begin position="12"/>
        <end position="32"/>
    </location>
</feature>
<name>A0A8B7PEM6_HYAAZ</name>
<dbReference type="AlphaFoldDB" id="A0A8B7PEM6"/>
<dbReference type="PANTHER" id="PTHR31733">
    <property type="entry name" value="RIBONUCLEASE KAPPA"/>
    <property type="match status" value="1"/>
</dbReference>
<dbReference type="GO" id="GO:0016020">
    <property type="term" value="C:membrane"/>
    <property type="evidence" value="ECO:0007669"/>
    <property type="project" value="UniProtKB-SubCell"/>
</dbReference>
<keyword evidence="7" id="KW-1185">Reference proteome</keyword>
<dbReference type="InterPro" id="IPR056552">
    <property type="entry name" value="Ribonucl_Kappa"/>
</dbReference>
<sequence>MKFCGPKLSLCCTILSVWGIIQLGIMGILFYIKSPAFLEDLFIPENATEPAAYIDAMEKSFSQIALNCWIATALYGGTFVLSGWQMWLNFKK</sequence>
<evidence type="ECO:0000313" key="8">
    <source>
        <dbReference type="RefSeq" id="XP_018024589.1"/>
    </source>
</evidence>
<keyword evidence="3 6" id="KW-0812">Transmembrane</keyword>
<dbReference type="OrthoDB" id="67317at2759"/>
<evidence type="ECO:0000256" key="4">
    <source>
        <dbReference type="ARBA" id="ARBA00022989"/>
    </source>
</evidence>
<dbReference type="Proteomes" id="UP000694843">
    <property type="component" value="Unplaced"/>
</dbReference>
<comment type="similarity">
    <text evidence="2">Belongs to the RNase K family.</text>
</comment>
<dbReference type="GO" id="GO:0004521">
    <property type="term" value="F:RNA endonuclease activity"/>
    <property type="evidence" value="ECO:0007669"/>
    <property type="project" value="InterPro"/>
</dbReference>
<protein>
    <submittedName>
        <fullName evidence="8">Ribonuclease kappa-B</fullName>
    </submittedName>
</protein>
<dbReference type="OMA" id="ATQCWVA"/>
<comment type="subcellular location">
    <subcellularLocation>
        <location evidence="1">Membrane</location>
        <topology evidence="1">Multi-pass membrane protein</topology>
    </subcellularLocation>
</comment>
<accession>A0A8B7PEM6</accession>
<dbReference type="GeneID" id="108680299"/>
<dbReference type="Pfam" id="PF23489">
    <property type="entry name" value="V-ATPase_su_f"/>
    <property type="match status" value="1"/>
</dbReference>
<organism evidence="7 8">
    <name type="scientific">Hyalella azteca</name>
    <name type="common">Amphipod</name>
    <dbReference type="NCBI Taxonomy" id="294128"/>
    <lineage>
        <taxon>Eukaryota</taxon>
        <taxon>Metazoa</taxon>
        <taxon>Ecdysozoa</taxon>
        <taxon>Arthropoda</taxon>
        <taxon>Crustacea</taxon>
        <taxon>Multicrustacea</taxon>
        <taxon>Malacostraca</taxon>
        <taxon>Eumalacostraca</taxon>
        <taxon>Peracarida</taxon>
        <taxon>Amphipoda</taxon>
        <taxon>Senticaudata</taxon>
        <taxon>Talitrida</taxon>
        <taxon>Talitroidea</taxon>
        <taxon>Hyalellidae</taxon>
        <taxon>Hyalella</taxon>
    </lineage>
</organism>
<proteinExistence type="inferred from homology"/>
<evidence type="ECO:0000256" key="1">
    <source>
        <dbReference type="ARBA" id="ARBA00004141"/>
    </source>
</evidence>
<evidence type="ECO:0000256" key="5">
    <source>
        <dbReference type="ARBA" id="ARBA00023136"/>
    </source>
</evidence>
<evidence type="ECO:0000313" key="7">
    <source>
        <dbReference type="Proteomes" id="UP000694843"/>
    </source>
</evidence>
<keyword evidence="5 6" id="KW-0472">Membrane</keyword>
<gene>
    <name evidence="8" type="primary">LOC108680299</name>
</gene>
<evidence type="ECO:0000256" key="6">
    <source>
        <dbReference type="SAM" id="Phobius"/>
    </source>
</evidence>
<reference evidence="8" key="1">
    <citation type="submission" date="2025-08" db="UniProtKB">
        <authorList>
            <consortium name="RefSeq"/>
        </authorList>
    </citation>
    <scope>IDENTIFICATION</scope>
    <source>
        <tissue evidence="8">Whole organism</tissue>
    </source>
</reference>
<feature type="transmembrane region" description="Helical" evidence="6">
    <location>
        <begin position="64"/>
        <end position="84"/>
    </location>
</feature>